<feature type="transmembrane region" description="Helical" evidence="1">
    <location>
        <begin position="21"/>
        <end position="39"/>
    </location>
</feature>
<dbReference type="WBParaSite" id="MBELARI_LOCUS2041">
    <property type="protein sequence ID" value="MBELARI_LOCUS2041"/>
    <property type="gene ID" value="MBELARI_LOCUS2041"/>
</dbReference>
<organism evidence="2 3">
    <name type="scientific">Mesorhabditis belari</name>
    <dbReference type="NCBI Taxonomy" id="2138241"/>
    <lineage>
        <taxon>Eukaryota</taxon>
        <taxon>Metazoa</taxon>
        <taxon>Ecdysozoa</taxon>
        <taxon>Nematoda</taxon>
        <taxon>Chromadorea</taxon>
        <taxon>Rhabditida</taxon>
        <taxon>Rhabditina</taxon>
        <taxon>Rhabditomorpha</taxon>
        <taxon>Rhabditoidea</taxon>
        <taxon>Rhabditidae</taxon>
        <taxon>Mesorhabditinae</taxon>
        <taxon>Mesorhabditis</taxon>
    </lineage>
</organism>
<accession>A0AAF3J757</accession>
<feature type="transmembrane region" description="Helical" evidence="1">
    <location>
        <begin position="101"/>
        <end position="123"/>
    </location>
</feature>
<dbReference type="Proteomes" id="UP000887575">
    <property type="component" value="Unassembled WGS sequence"/>
</dbReference>
<name>A0AAF3J757_9BILA</name>
<evidence type="ECO:0000313" key="3">
    <source>
        <dbReference type="WBParaSite" id="MBELARI_LOCUS2041"/>
    </source>
</evidence>
<dbReference type="SUPFAM" id="SSF81321">
    <property type="entry name" value="Family A G protein-coupled receptor-like"/>
    <property type="match status" value="1"/>
</dbReference>
<keyword evidence="1" id="KW-0472">Membrane</keyword>
<keyword evidence="2" id="KW-1185">Reference proteome</keyword>
<evidence type="ECO:0000256" key="1">
    <source>
        <dbReference type="SAM" id="Phobius"/>
    </source>
</evidence>
<feature type="transmembrane region" description="Helical" evidence="1">
    <location>
        <begin position="45"/>
        <end position="68"/>
    </location>
</feature>
<keyword evidence="1" id="KW-0812">Transmembrane</keyword>
<reference evidence="3" key="1">
    <citation type="submission" date="2024-02" db="UniProtKB">
        <authorList>
            <consortium name="WormBaseParasite"/>
        </authorList>
    </citation>
    <scope>IDENTIFICATION</scope>
</reference>
<dbReference type="AlphaFoldDB" id="A0AAF3J757"/>
<feature type="transmembrane region" description="Helical" evidence="1">
    <location>
        <begin position="143"/>
        <end position="165"/>
    </location>
</feature>
<keyword evidence="1" id="KW-1133">Transmembrane helix</keyword>
<sequence length="201" mass="22653">MATPSHNPPRTNIGSLCRPTITIICDTPLILLIFVNQHLRCQKELIIIAFMCVADTVHSIACLLSAIYRLWIAVNDLGLPEKLIAVMKPVYYRSLSPRFSFGVMGGLFIYITTTISFFLVIIYSNPPFLTSAYCFSEAFTPGIWKYMLYFRLSTLVISSLLYTPISARIYKMSKTLKGGISNINKGNYSKRLIRTTMTIGL</sequence>
<evidence type="ECO:0000313" key="2">
    <source>
        <dbReference type="Proteomes" id="UP000887575"/>
    </source>
</evidence>
<proteinExistence type="predicted"/>
<protein>
    <submittedName>
        <fullName evidence="3">Uncharacterized protein</fullName>
    </submittedName>
</protein>